<protein>
    <submittedName>
        <fullName evidence="2">Uncharacterized protein</fullName>
    </submittedName>
</protein>
<sequence>MFVFSGATSTGSLDSKLRQVTYDTSSKRYPAPFGLWQRGNDGNYEYAHLQKVHNMGARLTEIKSPSYCATAAKFWGRLERERWTYAFASAVGASEHLKPPFLHLPKNSALRHANPPPRTSAVIRIDGISIPVPLPTHLPVFRLASAAESMPRMLQSRTMWTRGHGAVKWGDLRANSSSWVPFGNCGDGYIYQPKCYFPFGFILTGIIVIFGASDYTGKCKGASRLRLRRSLRSESCRHVTLKRGSFNFKPEYCHHLISFVISFKYQSRARLKSVESVHLLPFFFETRPPTCAFRLFSAIQSQPERYIFVFKRCMSLLAHPYFNSSFSLNPRSAQRVHLTSKCIFGINEFIKTLHTAPGRLRVTSRRGGLASGEMAGEQRLNGRGGEGLETRRDASLSGGIRARSWDEAAGGMKLEEFVRDRIGGERRRSEGRRRCDLKYWGLAGSLTRCAHLRRMSGRQESGGRGCGKSRRRHGRHLTFGEGRRRARRPIAPNDVATLSADDEREEKLTTIRGSARGSNTGLGAGCNFGWKSVWKCGAGRGVCAEVSVGDVYVWSMRALSGETNEVVTVRRRRRRLHEMEQAVRRSSRGVVVEALEGKLRRRRTTLESLEGCRRTSHDMRVERKEGVGVSDPPPPSDSDIIGLYGFPSTLTFKIRKLYTGAHRTPVFYCLEDPI</sequence>
<dbReference type="AlphaFoldDB" id="A0AAW0DG20"/>
<evidence type="ECO:0000256" key="1">
    <source>
        <dbReference type="SAM" id="MobiDB-lite"/>
    </source>
</evidence>
<dbReference type="Proteomes" id="UP001362999">
    <property type="component" value="Unassembled WGS sequence"/>
</dbReference>
<proteinExistence type="predicted"/>
<reference evidence="2 3" key="1">
    <citation type="journal article" date="2024" name="J Genomics">
        <title>Draft genome sequencing and assembly of Favolaschia claudopus CIRM-BRFM 2984 isolated from oak limbs.</title>
        <authorList>
            <person name="Navarro D."/>
            <person name="Drula E."/>
            <person name="Chaduli D."/>
            <person name="Cazenave R."/>
            <person name="Ahrendt S."/>
            <person name="Wang J."/>
            <person name="Lipzen A."/>
            <person name="Daum C."/>
            <person name="Barry K."/>
            <person name="Grigoriev I.V."/>
            <person name="Favel A."/>
            <person name="Rosso M.N."/>
            <person name="Martin F."/>
        </authorList>
    </citation>
    <scope>NUCLEOTIDE SEQUENCE [LARGE SCALE GENOMIC DNA]</scope>
    <source>
        <strain evidence="2 3">CIRM-BRFM 2984</strain>
    </source>
</reference>
<feature type="region of interest" description="Disordered" evidence="1">
    <location>
        <begin position="364"/>
        <end position="393"/>
    </location>
</feature>
<organism evidence="2 3">
    <name type="scientific">Favolaschia claudopus</name>
    <dbReference type="NCBI Taxonomy" id="2862362"/>
    <lineage>
        <taxon>Eukaryota</taxon>
        <taxon>Fungi</taxon>
        <taxon>Dikarya</taxon>
        <taxon>Basidiomycota</taxon>
        <taxon>Agaricomycotina</taxon>
        <taxon>Agaricomycetes</taxon>
        <taxon>Agaricomycetidae</taxon>
        <taxon>Agaricales</taxon>
        <taxon>Marasmiineae</taxon>
        <taxon>Mycenaceae</taxon>
        <taxon>Favolaschia</taxon>
    </lineage>
</organism>
<accession>A0AAW0DG20</accession>
<dbReference type="EMBL" id="JAWWNJ010000007">
    <property type="protein sequence ID" value="KAK7051830.1"/>
    <property type="molecule type" value="Genomic_DNA"/>
</dbReference>
<gene>
    <name evidence="2" type="ORF">R3P38DRAFT_3593876</name>
</gene>
<evidence type="ECO:0000313" key="2">
    <source>
        <dbReference type="EMBL" id="KAK7051830.1"/>
    </source>
</evidence>
<evidence type="ECO:0000313" key="3">
    <source>
        <dbReference type="Proteomes" id="UP001362999"/>
    </source>
</evidence>
<keyword evidence="3" id="KW-1185">Reference proteome</keyword>
<name>A0AAW0DG20_9AGAR</name>
<comment type="caution">
    <text evidence="2">The sequence shown here is derived from an EMBL/GenBank/DDBJ whole genome shotgun (WGS) entry which is preliminary data.</text>
</comment>